<dbReference type="AlphaFoldDB" id="A0A5M9QGL7"/>
<name>A0A5M9QGL7_9HELI</name>
<organism evidence="2 3">
    <name type="scientific">Helicobacter canis</name>
    <dbReference type="NCBI Taxonomy" id="29419"/>
    <lineage>
        <taxon>Bacteria</taxon>
        <taxon>Pseudomonadati</taxon>
        <taxon>Campylobacterota</taxon>
        <taxon>Epsilonproteobacteria</taxon>
        <taxon>Campylobacterales</taxon>
        <taxon>Helicobacteraceae</taxon>
        <taxon>Helicobacter</taxon>
    </lineage>
</organism>
<keyword evidence="1" id="KW-0472">Membrane</keyword>
<evidence type="ECO:0000313" key="3">
    <source>
        <dbReference type="Proteomes" id="UP000323707"/>
    </source>
</evidence>
<proteinExistence type="predicted"/>
<dbReference type="RefSeq" id="WP_150338008.1">
    <property type="nucleotide sequence ID" value="NZ_JAERIX010000047.1"/>
</dbReference>
<comment type="caution">
    <text evidence="2">The sequence shown here is derived from an EMBL/GenBank/DDBJ whole genome shotgun (WGS) entry which is preliminary data.</text>
</comment>
<gene>
    <name evidence="2" type="ORF">F4V45_09130</name>
</gene>
<keyword evidence="1" id="KW-1133">Transmembrane helix</keyword>
<sequence length="88" mass="10061">MAKANKQYTLITYQAYSPTSTAHILESNKLDSSVKAPFVIARLAWARRGNLYENPLLVLGALAFARFWWILRQCLRLHTTKYAPLPLP</sequence>
<reference evidence="2 3" key="1">
    <citation type="submission" date="2019-09" db="EMBL/GenBank/DDBJ databases">
        <title>Draft genome sequence of various Type strains from the CCUG.</title>
        <authorList>
            <person name="Pineiro-Iglesias B."/>
            <person name="Tunovic T."/>
            <person name="Unosson C."/>
            <person name="Inganas E."/>
            <person name="Ohlen M."/>
            <person name="Cardew S."/>
            <person name="Jensie-Markopoulos S."/>
            <person name="Salva-Serra F."/>
            <person name="Jaen-Luchoro D."/>
            <person name="Karlsson R."/>
            <person name="Svensson-Stadler L."/>
            <person name="Chun J."/>
            <person name="Moore E."/>
        </authorList>
    </citation>
    <scope>NUCLEOTIDE SEQUENCE [LARGE SCALE GENOMIC DNA]</scope>
    <source>
        <strain evidence="2 3">CCUG 32756T</strain>
    </source>
</reference>
<dbReference type="Proteomes" id="UP000323707">
    <property type="component" value="Unassembled WGS sequence"/>
</dbReference>
<dbReference type="EMBL" id="VXKE01000023">
    <property type="protein sequence ID" value="KAA8707280.1"/>
    <property type="molecule type" value="Genomic_DNA"/>
</dbReference>
<accession>A0A5M9QGL7</accession>
<evidence type="ECO:0000256" key="1">
    <source>
        <dbReference type="SAM" id="Phobius"/>
    </source>
</evidence>
<feature type="transmembrane region" description="Helical" evidence="1">
    <location>
        <begin position="51"/>
        <end position="71"/>
    </location>
</feature>
<evidence type="ECO:0000313" key="2">
    <source>
        <dbReference type="EMBL" id="KAA8707280.1"/>
    </source>
</evidence>
<keyword evidence="1" id="KW-0812">Transmembrane</keyword>
<protein>
    <submittedName>
        <fullName evidence="2">Uncharacterized protein</fullName>
    </submittedName>
</protein>